<comment type="caution">
    <text evidence="3">The sequence shown here is derived from an EMBL/GenBank/DDBJ whole genome shotgun (WGS) entry which is preliminary data.</text>
</comment>
<dbReference type="Pfam" id="PF21247">
    <property type="entry name" value="Fic-like_C"/>
    <property type="match status" value="1"/>
</dbReference>
<dbReference type="InterPro" id="IPR038461">
    <property type="entry name" value="Schlafen_AlbA_2_dom_sf"/>
</dbReference>
<dbReference type="AlphaFoldDB" id="E1KPV7"/>
<evidence type="ECO:0000313" key="3">
    <source>
        <dbReference type="EMBL" id="EFL46511.1"/>
    </source>
</evidence>
<dbReference type="STRING" id="866771.HMPREF9296_0846"/>
<protein>
    <submittedName>
        <fullName evidence="3">Divergent AAA domain protein</fullName>
    </submittedName>
</protein>
<gene>
    <name evidence="3" type="ORF">HMPREF9296_0846</name>
</gene>
<dbReference type="Gene3D" id="3.30.565.60">
    <property type="match status" value="1"/>
</dbReference>
<feature type="domain" description="Schlafen AlbA-2" evidence="1">
    <location>
        <begin position="25"/>
        <end position="134"/>
    </location>
</feature>
<name>E1KPV7_9BACT</name>
<sequence>MYNCYELNMNIDNLDIVKQLIAEKENGQVEFKETTGQLERGMETLCAFLNSEGGTVLFGVTDKGKIIGQEVSDKTKRDIAEAIRRFEPFATLEVSYISIQNTDKSVIALSADSQRYMRPFSYKGRAYLRLESVTSSMPQDVYNQLLMQRGGKYAWEAMTNPDIKVTDLDEHAIMGAVRGGIRCGRLPEATIREDLPTILEKFNLLHDGKLNNASAVLFGRDFYFYPQCLLRLARFKGTTKDEFIDNQRTTGNIYTLLDTAMSFFFKHLSLSGKVEGLYREEELEIPYKALRECCTNALCHRSYHRPGSSVGIAIYDDRVEIENSGTFPPDITMEKLLSGHNSEPQNLIIANVLYKSEVLESWGRGIGLMISECRRVGIPDPEFHTDGNSVWVIFRYTRKTVGHDPTITRQLPHSHPTVTPQVEKVLSAIGTQTLSTKEIMCVIGLKDKSNFLELYLYPAIRQNLVEPIYPENPKHPRQKYRLTDKGKELLI</sequence>
<dbReference type="EMBL" id="AEDO01000023">
    <property type="protein sequence ID" value="EFL46511.1"/>
    <property type="molecule type" value="Genomic_DNA"/>
</dbReference>
<dbReference type="InterPro" id="IPR049514">
    <property type="entry name" value="Fic-like_C"/>
</dbReference>
<dbReference type="PANTHER" id="PTHR30595:SF6">
    <property type="entry name" value="SCHLAFEN ALBA-2 DOMAIN-CONTAINING PROTEIN"/>
    <property type="match status" value="1"/>
</dbReference>
<dbReference type="Proteomes" id="UP000003610">
    <property type="component" value="Unassembled WGS sequence"/>
</dbReference>
<evidence type="ECO:0000313" key="4">
    <source>
        <dbReference type="Proteomes" id="UP000003610"/>
    </source>
</evidence>
<dbReference type="Pfam" id="PF13749">
    <property type="entry name" value="HATPase_c_4"/>
    <property type="match status" value="1"/>
</dbReference>
<dbReference type="InterPro" id="IPR007421">
    <property type="entry name" value="Schlafen_AlbA_2_dom"/>
</dbReference>
<reference evidence="3 4" key="1">
    <citation type="submission" date="2010-08" db="EMBL/GenBank/DDBJ databases">
        <authorList>
            <person name="Durkin A.S."/>
            <person name="Madupu R."/>
            <person name="Torralba M."/>
            <person name="Gillis M."/>
            <person name="Methe B."/>
            <person name="Sutton G."/>
            <person name="Nelson K.E."/>
        </authorList>
    </citation>
    <scope>NUCLEOTIDE SEQUENCE [LARGE SCALE GENOMIC DNA]</scope>
    <source>
        <strain evidence="3 4">FB035-09AN</strain>
    </source>
</reference>
<organism evidence="3 4">
    <name type="scientific">Prevotella disiens FB035-09AN</name>
    <dbReference type="NCBI Taxonomy" id="866771"/>
    <lineage>
        <taxon>Bacteria</taxon>
        <taxon>Pseudomonadati</taxon>
        <taxon>Bacteroidota</taxon>
        <taxon>Bacteroidia</taxon>
        <taxon>Bacteroidales</taxon>
        <taxon>Prevotellaceae</taxon>
        <taxon>Prevotella</taxon>
    </lineage>
</organism>
<evidence type="ECO:0000259" key="2">
    <source>
        <dbReference type="Pfam" id="PF21247"/>
    </source>
</evidence>
<dbReference type="PANTHER" id="PTHR30595">
    <property type="entry name" value="GLPR-RELATED TRANSCRIPTIONAL REPRESSOR"/>
    <property type="match status" value="1"/>
</dbReference>
<dbReference type="Pfam" id="PF04326">
    <property type="entry name" value="SLFN_AlbA_2"/>
    <property type="match status" value="1"/>
</dbReference>
<dbReference type="InterPro" id="IPR038475">
    <property type="entry name" value="RecG_C_sf"/>
</dbReference>
<proteinExistence type="predicted"/>
<accession>E1KPV7</accession>
<feature type="domain" description="Filamentation induced by cAMP protein Fic-like C-terminal" evidence="2">
    <location>
        <begin position="420"/>
        <end position="483"/>
    </location>
</feature>
<dbReference type="eggNOG" id="COG2865">
    <property type="taxonomic scope" value="Bacteria"/>
</dbReference>
<evidence type="ECO:0000259" key="1">
    <source>
        <dbReference type="Pfam" id="PF04326"/>
    </source>
</evidence>
<dbReference type="Gene3D" id="3.30.950.30">
    <property type="entry name" value="Schlafen, AAA domain"/>
    <property type="match status" value="1"/>
</dbReference>